<dbReference type="SMART" id="SM00020">
    <property type="entry name" value="Tryp_SPc"/>
    <property type="match status" value="1"/>
</dbReference>
<keyword evidence="2" id="KW-0812">Transmembrane</keyword>
<evidence type="ECO:0000256" key="1">
    <source>
        <dbReference type="ARBA" id="ARBA00023157"/>
    </source>
</evidence>
<evidence type="ECO:0000256" key="2">
    <source>
        <dbReference type="SAM" id="Phobius"/>
    </source>
</evidence>
<dbReference type="GO" id="GO:0004252">
    <property type="term" value="F:serine-type endopeptidase activity"/>
    <property type="evidence" value="ECO:0007669"/>
    <property type="project" value="InterPro"/>
</dbReference>
<evidence type="ECO:0000313" key="5">
    <source>
        <dbReference type="Proteomes" id="UP000007648"/>
    </source>
</evidence>
<dbReference type="InParanoid" id="A0A7N4V079"/>
<organism evidence="4 5">
    <name type="scientific">Sarcophilus harrisii</name>
    <name type="common">Tasmanian devil</name>
    <name type="synonym">Sarcophilus laniarius</name>
    <dbReference type="NCBI Taxonomy" id="9305"/>
    <lineage>
        <taxon>Eukaryota</taxon>
        <taxon>Metazoa</taxon>
        <taxon>Chordata</taxon>
        <taxon>Craniata</taxon>
        <taxon>Vertebrata</taxon>
        <taxon>Euteleostomi</taxon>
        <taxon>Mammalia</taxon>
        <taxon>Metatheria</taxon>
        <taxon>Dasyuromorphia</taxon>
        <taxon>Dasyuridae</taxon>
        <taxon>Sarcophilus</taxon>
    </lineage>
</organism>
<keyword evidence="2" id="KW-0472">Membrane</keyword>
<reference evidence="4" key="2">
    <citation type="submission" date="2025-08" db="UniProtKB">
        <authorList>
            <consortium name="Ensembl"/>
        </authorList>
    </citation>
    <scope>IDENTIFICATION</scope>
</reference>
<dbReference type="PANTHER" id="PTHR24252">
    <property type="entry name" value="ACROSIN-RELATED"/>
    <property type="match status" value="1"/>
</dbReference>
<proteinExistence type="predicted"/>
<keyword evidence="5" id="KW-1185">Reference proteome</keyword>
<name>A0A7N4V079_SARHA</name>
<evidence type="ECO:0000259" key="3">
    <source>
        <dbReference type="PROSITE" id="PS50240"/>
    </source>
</evidence>
<evidence type="ECO:0000313" key="4">
    <source>
        <dbReference type="Ensembl" id="ENSSHAP00000029574.1"/>
    </source>
</evidence>
<feature type="domain" description="Peptidase S1" evidence="3">
    <location>
        <begin position="1"/>
        <end position="206"/>
    </location>
</feature>
<dbReference type="PANTHER" id="PTHR24252:SF7">
    <property type="entry name" value="HYALIN"/>
    <property type="match status" value="1"/>
</dbReference>
<dbReference type="Gene3D" id="2.40.10.10">
    <property type="entry name" value="Trypsin-like serine proteases"/>
    <property type="match status" value="2"/>
</dbReference>
<dbReference type="Proteomes" id="UP000007648">
    <property type="component" value="Unassembled WGS sequence"/>
</dbReference>
<protein>
    <recommendedName>
        <fullName evidence="3">Peptidase S1 domain-containing protein</fullName>
    </recommendedName>
</protein>
<dbReference type="InterPro" id="IPR009003">
    <property type="entry name" value="Peptidase_S1_PA"/>
</dbReference>
<feature type="transmembrane region" description="Helical" evidence="2">
    <location>
        <begin position="6"/>
        <end position="29"/>
    </location>
</feature>
<dbReference type="Pfam" id="PF00089">
    <property type="entry name" value="Trypsin"/>
    <property type="match status" value="1"/>
</dbReference>
<reference evidence="4" key="3">
    <citation type="submission" date="2025-09" db="UniProtKB">
        <authorList>
            <consortium name="Ensembl"/>
        </authorList>
    </citation>
    <scope>IDENTIFICATION</scope>
</reference>
<keyword evidence="1" id="KW-1015">Disulfide bond</keyword>
<dbReference type="InterPro" id="IPR001254">
    <property type="entry name" value="Trypsin_dom"/>
</dbReference>
<dbReference type="Ensembl" id="ENSSHAT00000043936.1">
    <property type="protein sequence ID" value="ENSSHAP00000029574.1"/>
    <property type="gene ID" value="ENSSHAG00000024062.1"/>
</dbReference>
<accession>A0A7N4V079</accession>
<dbReference type="GeneTree" id="ENSGT00940000159163"/>
<dbReference type="PROSITE" id="PS50240">
    <property type="entry name" value="TRYPSIN_DOM"/>
    <property type="match status" value="1"/>
</dbReference>
<keyword evidence="2" id="KW-1133">Transmembrane helix</keyword>
<sequence length="206" mass="22929">MFSRPVVSALYIMAIVLHLYLMLNLASTLSNCRLSHKSKWRIFVGIVNHSDIVSHMGTMVEKIILHPHFRIHKQKHDYDIALLKLQTPLNFSSTVQAVCLPEMQQDFPQGSKCWVSGWGSTVPHQGFGSDILQNVLVPLISSQLCNSSCMYKGLITPQMLCAGYLDGHADSCQVLNRGIKLEGLAQRGPRLGSFGDHRSWGGGRWG</sequence>
<dbReference type="GO" id="GO:0006508">
    <property type="term" value="P:proteolysis"/>
    <property type="evidence" value="ECO:0007669"/>
    <property type="project" value="InterPro"/>
</dbReference>
<dbReference type="AlphaFoldDB" id="A0A7N4V079"/>
<dbReference type="InterPro" id="IPR043504">
    <property type="entry name" value="Peptidase_S1_PA_chymotrypsin"/>
</dbReference>
<dbReference type="CDD" id="cd00190">
    <property type="entry name" value="Tryp_SPc"/>
    <property type="match status" value="1"/>
</dbReference>
<reference evidence="4 5" key="1">
    <citation type="journal article" date="2011" name="Proc. Natl. Acad. Sci. U.S.A.">
        <title>Genetic diversity and population structure of the endangered marsupial Sarcophilus harrisii (Tasmanian devil).</title>
        <authorList>
            <person name="Miller W."/>
            <person name="Hayes V.M."/>
            <person name="Ratan A."/>
            <person name="Petersen D.C."/>
            <person name="Wittekindt N.E."/>
            <person name="Miller J."/>
            <person name="Walenz B."/>
            <person name="Knight J."/>
            <person name="Qi J."/>
            <person name="Zhao F."/>
            <person name="Wang Q."/>
            <person name="Bedoya-Reina O.C."/>
            <person name="Katiyar N."/>
            <person name="Tomsho L.P."/>
            <person name="Kasson L.M."/>
            <person name="Hardie R.A."/>
            <person name="Woodbridge P."/>
            <person name="Tindall E.A."/>
            <person name="Bertelsen M.F."/>
            <person name="Dixon D."/>
            <person name="Pyecroft S."/>
            <person name="Helgen K.M."/>
            <person name="Lesk A.M."/>
            <person name="Pringle T.H."/>
            <person name="Patterson N."/>
            <person name="Zhang Y."/>
            <person name="Kreiss A."/>
            <person name="Woods G.M."/>
            <person name="Jones M.E."/>
            <person name="Schuster S.C."/>
        </authorList>
    </citation>
    <scope>NUCLEOTIDE SEQUENCE [LARGE SCALE GENOMIC DNA]</scope>
</reference>
<dbReference type="SUPFAM" id="SSF50494">
    <property type="entry name" value="Trypsin-like serine proteases"/>
    <property type="match status" value="1"/>
</dbReference>